<dbReference type="Pfam" id="PF22124">
    <property type="entry name" value="Glyco_hydro_95_cat"/>
    <property type="match status" value="1"/>
</dbReference>
<evidence type="ECO:0000259" key="4">
    <source>
        <dbReference type="Pfam" id="PF22124"/>
    </source>
</evidence>
<dbReference type="AlphaFoldDB" id="A0A938WKK0"/>
<organism evidence="5 6">
    <name type="scientific">Marseilla massiliensis</name>
    <dbReference type="NCBI Taxonomy" id="1841864"/>
    <lineage>
        <taxon>Bacteria</taxon>
        <taxon>Pseudomonadati</taxon>
        <taxon>Bacteroidota</taxon>
        <taxon>Bacteroidia</taxon>
        <taxon>Bacteroidales</taxon>
        <taxon>Prevotellaceae</taxon>
        <taxon>Marseilla</taxon>
    </lineage>
</organism>
<keyword evidence="1" id="KW-0732">Signal</keyword>
<comment type="caution">
    <text evidence="5">The sequence shown here is derived from an EMBL/GenBank/DDBJ whole genome shotgun (WGS) entry which is preliminary data.</text>
</comment>
<dbReference type="InterPro" id="IPR027414">
    <property type="entry name" value="GH95_N_dom"/>
</dbReference>
<dbReference type="Pfam" id="PF21307">
    <property type="entry name" value="Glyco_hydro_95_C"/>
    <property type="match status" value="1"/>
</dbReference>
<feature type="domain" description="Glycosyl hydrolase family 95 N-terminal" evidence="2">
    <location>
        <begin position="26"/>
        <end position="266"/>
    </location>
</feature>
<keyword evidence="6" id="KW-1185">Reference proteome</keyword>
<dbReference type="EMBL" id="JACJJL010000001">
    <property type="protein sequence ID" value="MBM6660343.1"/>
    <property type="molecule type" value="Genomic_DNA"/>
</dbReference>
<dbReference type="GO" id="GO:0005975">
    <property type="term" value="P:carbohydrate metabolic process"/>
    <property type="evidence" value="ECO:0007669"/>
    <property type="project" value="InterPro"/>
</dbReference>
<dbReference type="RefSeq" id="WP_205107007.1">
    <property type="nucleotide sequence ID" value="NZ_JACJJL010000001.1"/>
</dbReference>
<dbReference type="PIRSF" id="PIRSF007663">
    <property type="entry name" value="UCP007663"/>
    <property type="match status" value="1"/>
</dbReference>
<feature type="signal peptide" evidence="1">
    <location>
        <begin position="1"/>
        <end position="19"/>
    </location>
</feature>
<evidence type="ECO:0000259" key="3">
    <source>
        <dbReference type="Pfam" id="PF21307"/>
    </source>
</evidence>
<evidence type="ECO:0000313" key="6">
    <source>
        <dbReference type="Proteomes" id="UP000764045"/>
    </source>
</evidence>
<feature type="domain" description="Glycosyl hydrolase family 95 catalytic" evidence="4">
    <location>
        <begin position="289"/>
        <end position="696"/>
    </location>
</feature>
<dbReference type="InterPro" id="IPR012341">
    <property type="entry name" value="6hp_glycosidase-like_sf"/>
</dbReference>
<dbReference type="InterPro" id="IPR016518">
    <property type="entry name" value="Alpha-L-fucosidase"/>
</dbReference>
<dbReference type="InterPro" id="IPR049053">
    <property type="entry name" value="AFCA-like_C"/>
</dbReference>
<dbReference type="PANTHER" id="PTHR31084:SF0">
    <property type="entry name" value="ALPHA-L-FUCOSIDASE 2"/>
    <property type="match status" value="1"/>
</dbReference>
<name>A0A938WKK0_9BACT</name>
<protein>
    <submittedName>
        <fullName evidence="5">Glycoside hydrolase family 95 protein</fullName>
    </submittedName>
</protein>
<proteinExistence type="predicted"/>
<dbReference type="SUPFAM" id="SSF48208">
    <property type="entry name" value="Six-hairpin glycosidases"/>
    <property type="match status" value="1"/>
</dbReference>
<evidence type="ECO:0000256" key="1">
    <source>
        <dbReference type="SAM" id="SignalP"/>
    </source>
</evidence>
<dbReference type="InterPro" id="IPR008928">
    <property type="entry name" value="6-hairpin_glycosidase_sf"/>
</dbReference>
<accession>A0A938WKK0</accession>
<dbReference type="InterPro" id="IPR054363">
    <property type="entry name" value="GH95_cat"/>
</dbReference>
<dbReference type="Gene3D" id="1.50.10.10">
    <property type="match status" value="1"/>
</dbReference>
<evidence type="ECO:0000259" key="2">
    <source>
        <dbReference type="Pfam" id="PF14498"/>
    </source>
</evidence>
<feature type="chain" id="PRO_5037083938" evidence="1">
    <location>
        <begin position="20"/>
        <end position="831"/>
    </location>
</feature>
<feature type="domain" description="Alpha fucosidase A-like C-terminal" evidence="3">
    <location>
        <begin position="698"/>
        <end position="767"/>
    </location>
</feature>
<reference evidence="5 6" key="1">
    <citation type="journal article" date="2021" name="Sci. Rep.">
        <title>The distribution of antibiotic resistance genes in chicken gut microbiota commensals.</title>
        <authorList>
            <person name="Juricova H."/>
            <person name="Matiasovicova J."/>
            <person name="Kubasova T."/>
            <person name="Cejkova D."/>
            <person name="Rychlik I."/>
        </authorList>
    </citation>
    <scope>NUCLEOTIDE SEQUENCE [LARGE SCALE GENOMIC DNA]</scope>
    <source>
        <strain evidence="5 6">An819</strain>
    </source>
</reference>
<keyword evidence="5" id="KW-0378">Hydrolase</keyword>
<dbReference type="PANTHER" id="PTHR31084">
    <property type="entry name" value="ALPHA-L-FUCOSIDASE 2"/>
    <property type="match status" value="1"/>
</dbReference>
<dbReference type="Proteomes" id="UP000764045">
    <property type="component" value="Unassembled WGS sequence"/>
</dbReference>
<evidence type="ECO:0000313" key="5">
    <source>
        <dbReference type="EMBL" id="MBM6660343.1"/>
    </source>
</evidence>
<dbReference type="Pfam" id="PF14498">
    <property type="entry name" value="Glyco_hyd_65N_2"/>
    <property type="match status" value="1"/>
</dbReference>
<sequence>MRQFITVIASAALALSVQANPKAQNLWYGSPATTWNEALPIGNGRLAAMVFGNPVCEQFQINEETISNGSPYSNHNPDTPKYLDNLRQLIFSGRSDSAQVLAETQLMGPRIYGKGGAYQTAGSLMVRFADHGGYTGYRRSLSLDSALSTTTYSVGGVSYRQEAFTSLADQLLVIRYTASERGRLNFSASLTYPEGNPTRRSARGATLTMEGTTQAAGRAVPGKVRFVVDAKVDNEGGTVTAAGDSLVVSGADAVTIYVAMATNFVNYKDISADPRQRIDQYMAASNRPYAEAKAVHVARYKEQFDRVSLDLGPDKYPDKPTDERIRDFKDAADNYLVALYFQFGRYLLISSSQPGCQPANLQGKWNAKLNPAWRCRYTVNINTEMNYWPAEPCNLSELHEPLVRMVGELSQAGAATARLQYGCRGWVAHHNTDLWRMTGPVDVPYSGAWPMSGAWLCQHLWQRYLYNGDRDYLRSVYPYMKGAAEFFVDFMVTDPRNGHLVVCPSVSPENAPKRKPKANLYAGITMDNQLVADLFTNTAAAAAALGTDRLFADTLLGMRSRLIPLRIGKHGQLQEWADDWDSPTDHHRHVSHLWALYPGTEISPLRNPEAFDAARVSLTQRGDRSTGWSMGWKVCLWARLLDGDHAYKLIKDQLSLVPANVEKGQGGGTYPNMFDAHPPFQIDGNFGCTAGIAEMMVQSHDGAVFLLPAIPAEWADGEVSGLRTVGGFVIEKMKWQRGKLAEATIRSTIGGNLRLRSAVPVASESHTLKAAAYAQPNPNPLFATWTMPVERVNPEGGYVPAGNRATGTTARNTHLYDVETQPGDIITLKGI</sequence>
<gene>
    <name evidence="5" type="ORF">H6B30_00990</name>
</gene>
<dbReference type="GO" id="GO:0004560">
    <property type="term" value="F:alpha-L-fucosidase activity"/>
    <property type="evidence" value="ECO:0007669"/>
    <property type="project" value="InterPro"/>
</dbReference>